<comment type="caution">
    <text evidence="5">The sequence shown here is derived from an EMBL/GenBank/DDBJ whole genome shotgun (WGS) entry which is preliminary data.</text>
</comment>
<feature type="compositionally biased region" description="Acidic residues" evidence="4">
    <location>
        <begin position="689"/>
        <end position="713"/>
    </location>
</feature>
<dbReference type="GO" id="GO:0032040">
    <property type="term" value="C:small-subunit processome"/>
    <property type="evidence" value="ECO:0007669"/>
    <property type="project" value="EnsemblFungi"/>
</dbReference>
<dbReference type="GO" id="GO:0042134">
    <property type="term" value="F:rRNA primary transcript binding"/>
    <property type="evidence" value="ECO:0007669"/>
    <property type="project" value="EnsemblFungi"/>
</dbReference>
<feature type="compositionally biased region" description="Acidic residues" evidence="4">
    <location>
        <begin position="755"/>
        <end position="765"/>
    </location>
</feature>
<dbReference type="RefSeq" id="XP_018209117.1">
    <property type="nucleotide sequence ID" value="XM_018355688.1"/>
</dbReference>
<evidence type="ECO:0000313" key="5">
    <source>
        <dbReference type="EMBL" id="KAH3676656.1"/>
    </source>
</evidence>
<dbReference type="PANTHER" id="PTHR13213:SF2">
    <property type="entry name" value="MYB-BINDING PROTEIN 1A"/>
    <property type="match status" value="1"/>
</dbReference>
<keyword evidence="3" id="KW-0539">Nucleus</keyword>
<dbReference type="GO" id="GO:0090070">
    <property type="term" value="P:positive regulation of ribosome biogenesis"/>
    <property type="evidence" value="ECO:0007669"/>
    <property type="project" value="EnsemblFungi"/>
</dbReference>
<dbReference type="GO" id="GO:0000182">
    <property type="term" value="F:rDNA binding"/>
    <property type="evidence" value="ECO:0007669"/>
    <property type="project" value="EnsemblFungi"/>
</dbReference>
<dbReference type="SUPFAM" id="SSF48371">
    <property type="entry name" value="ARM repeat"/>
    <property type="match status" value="1"/>
</dbReference>
<keyword evidence="6" id="KW-1185">Reference proteome</keyword>
<dbReference type="GO" id="GO:0009303">
    <property type="term" value="P:rRNA transcription"/>
    <property type="evidence" value="ECO:0007669"/>
    <property type="project" value="EnsemblFungi"/>
</dbReference>
<feature type="region of interest" description="Disordered" evidence="4">
    <location>
        <begin position="740"/>
        <end position="766"/>
    </location>
</feature>
<accession>A0A1B7SCD5</accession>
<reference evidence="5" key="2">
    <citation type="submission" date="2021-01" db="EMBL/GenBank/DDBJ databases">
        <authorList>
            <person name="Schikora-Tamarit M.A."/>
        </authorList>
    </citation>
    <scope>NUCLEOTIDE SEQUENCE</scope>
    <source>
        <strain evidence="5">NCAIM Y.01608</strain>
    </source>
</reference>
<evidence type="ECO:0000256" key="4">
    <source>
        <dbReference type="SAM" id="MobiDB-lite"/>
    </source>
</evidence>
<dbReference type="OrthoDB" id="342531at2759"/>
<dbReference type="Pfam" id="PF04931">
    <property type="entry name" value="DNA_pol_phi"/>
    <property type="match status" value="1"/>
</dbReference>
<dbReference type="GO" id="GO:0000027">
    <property type="term" value="P:ribosomal large subunit assembly"/>
    <property type="evidence" value="ECO:0007669"/>
    <property type="project" value="EnsemblFungi"/>
</dbReference>
<evidence type="ECO:0000256" key="2">
    <source>
        <dbReference type="ARBA" id="ARBA00006809"/>
    </source>
</evidence>
<feature type="region of interest" description="Disordered" evidence="4">
    <location>
        <begin position="684"/>
        <end position="713"/>
    </location>
</feature>
<comment type="subcellular location">
    <subcellularLocation>
        <location evidence="1">Nucleus</location>
    </subcellularLocation>
</comment>
<comment type="similarity">
    <text evidence="2">Belongs to the MYBBP1A family.</text>
</comment>
<protein>
    <submittedName>
        <fullName evidence="5">Uncharacterized protein</fullName>
    </submittedName>
</protein>
<evidence type="ECO:0000313" key="6">
    <source>
        <dbReference type="Proteomes" id="UP000788993"/>
    </source>
</evidence>
<dbReference type="InterPro" id="IPR016024">
    <property type="entry name" value="ARM-type_fold"/>
</dbReference>
<evidence type="ECO:0000256" key="3">
    <source>
        <dbReference type="ARBA" id="ARBA00023242"/>
    </source>
</evidence>
<dbReference type="Proteomes" id="UP000788993">
    <property type="component" value="Unassembled WGS sequence"/>
</dbReference>
<feature type="compositionally biased region" description="Low complexity" evidence="4">
    <location>
        <begin position="744"/>
        <end position="754"/>
    </location>
</feature>
<organism evidence="5 6">
    <name type="scientific">Ogataea polymorpha</name>
    <dbReference type="NCBI Taxonomy" id="460523"/>
    <lineage>
        <taxon>Eukaryota</taxon>
        <taxon>Fungi</taxon>
        <taxon>Dikarya</taxon>
        <taxon>Ascomycota</taxon>
        <taxon>Saccharomycotina</taxon>
        <taxon>Pichiomycetes</taxon>
        <taxon>Pichiales</taxon>
        <taxon>Pichiaceae</taxon>
        <taxon>Ogataea</taxon>
    </lineage>
</organism>
<dbReference type="EMBL" id="JAEUBD010000146">
    <property type="protein sequence ID" value="KAH3676656.1"/>
    <property type="molecule type" value="Genomic_DNA"/>
</dbReference>
<dbReference type="GO" id="GO:0006355">
    <property type="term" value="P:regulation of DNA-templated transcription"/>
    <property type="evidence" value="ECO:0007669"/>
    <property type="project" value="InterPro"/>
</dbReference>
<dbReference type="PANTHER" id="PTHR13213">
    <property type="entry name" value="MYB-BINDING PROTEIN 1A FAMILY MEMBER"/>
    <property type="match status" value="1"/>
</dbReference>
<evidence type="ECO:0000256" key="1">
    <source>
        <dbReference type="ARBA" id="ARBA00004123"/>
    </source>
</evidence>
<reference evidence="5" key="1">
    <citation type="journal article" date="2021" name="Open Biol.">
        <title>Shared evolutionary footprints suggest mitochondrial oxidative damage underlies multiple complex I losses in fungi.</title>
        <authorList>
            <person name="Schikora-Tamarit M.A."/>
            <person name="Marcet-Houben M."/>
            <person name="Nosek J."/>
            <person name="Gabaldon T."/>
        </authorList>
    </citation>
    <scope>NUCLEOTIDE SEQUENCE</scope>
    <source>
        <strain evidence="5">NCAIM Y.01608</strain>
    </source>
</reference>
<sequence length="962" mass="108968">MAVSRDHYYRLASELEDERILAASELITELRESDSQKEWDYALDRLIRGLASSRAGARLGFSLCLSEILYELIEVKKSYSVESFLADLSKKLASSVSNKNTGKNARSLIFGELFGLQSLLNSRVVEQDLKSGNTESYTKIIKKLIDLSLFRPWIREACFATVYRSLLSFGIPQNPKYTNIIVDLLESTNSAGLTLTTEGLLVALSIPPERRQNLMGLAKIDKWHHGNPLAKGNLPTLSKIMKDIDVVADDEDQSRKKGNWTRALHFVWTPLLAELINNSNKEEHISKERKSKKQKTESKLIKLADFWKACIDDQFFAQAASPERKYKGLEVLNTVLDLNTLKGDQVEVVLSSNLMRTLINQSSNPDRLLNKLARNTLSHLVKTCAMNQNRIVPTLRSILRVSLNFDRLTKSKITNELIMSADNDNTIQEIAQFLISLEHSVNEDIIKYQIFALDSLLHLVRAKKSIISKTEIYENIIDYLIEHGYVKKESDDRYSDRMATCSLERLYSVLLEIMSSEHNKGKMSWPYYAVNKLVEKDASLSDSKLVLRQEFEDDLKDLKVDCVRMVEAICELKASENSKLLESFEILLSVGLLQLYSGDEESASILTDLKAAFETYTDSSTEQLLIDTLVDLVLSYLTQKSSLMKKVAATVWENLIDKIEEPELQRLFEVLLTKENKEGQEKLFSNDGEAGEQDSEEIEQSGSDSEDESVDVVMSDSEDPIEFDEVDQKTTNELAQALGVANGDDSSGDSSNSSDESESDVESMSDEQMMAIDSTLSRIFKQRREALTALETKSGNQRKEEVQNARELMIFFKNRVLDLLEIFCTKRPGDISTFKIAIVLLDLMALTLEKQVGEKAHKLIKLITKSPIAVSKQNKSELIAGLKGIQERAATKSKFRAHSLACNQLSLYIVRSMVSFDKSTIPELLEVYFESIKDWAMDPSNKTTTNMYFDLLNWLNDRREIH</sequence>
<proteinExistence type="inferred from homology"/>
<dbReference type="GO" id="GO:0006364">
    <property type="term" value="P:rRNA processing"/>
    <property type="evidence" value="ECO:0007669"/>
    <property type="project" value="EnsemblFungi"/>
</dbReference>
<name>A0A1B7SCD5_9ASCO</name>
<dbReference type="InterPro" id="IPR007015">
    <property type="entry name" value="DNA_pol_V/MYBBP1A"/>
</dbReference>
<dbReference type="AlphaFoldDB" id="A0A1B7SCD5"/>
<gene>
    <name evidence="5" type="ORF">OGATHE_001145</name>
</gene>